<keyword evidence="5" id="KW-0812">Transmembrane</keyword>
<feature type="transmembrane region" description="Helical" evidence="5">
    <location>
        <begin position="6"/>
        <end position="28"/>
    </location>
</feature>
<keyword evidence="3" id="KW-0862">Zinc</keyword>
<name>A0AAV8UJ02_9RHOD</name>
<dbReference type="Gene3D" id="3.30.40.10">
    <property type="entry name" value="Zinc/RING finger domain, C3HC4 (zinc finger)"/>
    <property type="match status" value="1"/>
</dbReference>
<dbReference type="PANTHER" id="PTHR45798:SF97">
    <property type="entry name" value="ALCOHOL-SENSITIVE RING FINGER PROTEIN 1"/>
    <property type="match status" value="1"/>
</dbReference>
<dbReference type="AlphaFoldDB" id="A0AAV8UJ02"/>
<evidence type="ECO:0000256" key="4">
    <source>
        <dbReference type="PROSITE-ProRule" id="PRU00175"/>
    </source>
</evidence>
<dbReference type="SUPFAM" id="SSF57850">
    <property type="entry name" value="RING/U-box"/>
    <property type="match status" value="1"/>
</dbReference>
<evidence type="ECO:0000313" key="8">
    <source>
        <dbReference type="Proteomes" id="UP001157974"/>
    </source>
</evidence>
<keyword evidence="2 4" id="KW-0863">Zinc-finger</keyword>
<proteinExistence type="predicted"/>
<keyword evidence="5" id="KW-0472">Membrane</keyword>
<evidence type="ECO:0000259" key="6">
    <source>
        <dbReference type="PROSITE" id="PS50089"/>
    </source>
</evidence>
<feature type="domain" description="RING-type" evidence="6">
    <location>
        <begin position="109"/>
        <end position="155"/>
    </location>
</feature>
<evidence type="ECO:0000256" key="2">
    <source>
        <dbReference type="ARBA" id="ARBA00022771"/>
    </source>
</evidence>
<accession>A0AAV8UJ02</accession>
<dbReference type="InterPro" id="IPR001841">
    <property type="entry name" value="Znf_RING"/>
</dbReference>
<reference evidence="7 8" key="1">
    <citation type="journal article" date="2023" name="Nat. Commun.">
        <title>Origin of minicircular mitochondrial genomes in red algae.</title>
        <authorList>
            <person name="Lee Y."/>
            <person name="Cho C.H."/>
            <person name="Lee Y.M."/>
            <person name="Park S.I."/>
            <person name="Yang J.H."/>
            <person name="West J.A."/>
            <person name="Bhattacharya D."/>
            <person name="Yoon H.S."/>
        </authorList>
    </citation>
    <scope>NUCLEOTIDE SEQUENCE [LARGE SCALE GENOMIC DNA]</scope>
    <source>
        <strain evidence="7 8">CCMP1338</strain>
        <tissue evidence="7">Whole cell</tissue>
    </source>
</reference>
<evidence type="ECO:0000256" key="1">
    <source>
        <dbReference type="ARBA" id="ARBA00022723"/>
    </source>
</evidence>
<organism evidence="7 8">
    <name type="scientific">Rhodosorus marinus</name>
    <dbReference type="NCBI Taxonomy" id="101924"/>
    <lineage>
        <taxon>Eukaryota</taxon>
        <taxon>Rhodophyta</taxon>
        <taxon>Stylonematophyceae</taxon>
        <taxon>Stylonematales</taxon>
        <taxon>Stylonemataceae</taxon>
        <taxon>Rhodosorus</taxon>
    </lineage>
</organism>
<dbReference type="Pfam" id="PF13639">
    <property type="entry name" value="zf-RING_2"/>
    <property type="match status" value="1"/>
</dbReference>
<sequence length="188" mass="21169">MASISDFVVGVLVFLTIAASIILVWYVITRRQRWRVELAGQQMESHDLESREIEQRVPGIANQFIVSIDGERRDDVFGKRGAVDQDFVNECLAEMSDIVDKPKHHDVVCSICLDELLDAPNSQCYIAPTCGHGFHLTCLGKWVYTRRDITCPNCKTPVFPINVEINAPVCGLEMEKSETVPTWGENMV</sequence>
<dbReference type="InterPro" id="IPR013083">
    <property type="entry name" value="Znf_RING/FYVE/PHD"/>
</dbReference>
<gene>
    <name evidence="7" type="ORF">NDN08_007170</name>
</gene>
<evidence type="ECO:0000256" key="5">
    <source>
        <dbReference type="SAM" id="Phobius"/>
    </source>
</evidence>
<dbReference type="GO" id="GO:0008270">
    <property type="term" value="F:zinc ion binding"/>
    <property type="evidence" value="ECO:0007669"/>
    <property type="project" value="UniProtKB-KW"/>
</dbReference>
<dbReference type="EMBL" id="JAMWBK010000011">
    <property type="protein sequence ID" value="KAJ8901322.1"/>
    <property type="molecule type" value="Genomic_DNA"/>
</dbReference>
<dbReference type="PROSITE" id="PS50089">
    <property type="entry name" value="ZF_RING_2"/>
    <property type="match status" value="1"/>
</dbReference>
<dbReference type="Proteomes" id="UP001157974">
    <property type="component" value="Unassembled WGS sequence"/>
</dbReference>
<protein>
    <recommendedName>
        <fullName evidence="6">RING-type domain-containing protein</fullName>
    </recommendedName>
</protein>
<dbReference type="PANTHER" id="PTHR45798">
    <property type="entry name" value="RING-H2 FINGER PROTEIN ATL61-RELATED-RELATED"/>
    <property type="match status" value="1"/>
</dbReference>
<keyword evidence="8" id="KW-1185">Reference proteome</keyword>
<keyword evidence="5" id="KW-1133">Transmembrane helix</keyword>
<dbReference type="InterPro" id="IPR052788">
    <property type="entry name" value="RING-type_E3_ligase_ATL"/>
</dbReference>
<evidence type="ECO:0000313" key="7">
    <source>
        <dbReference type="EMBL" id="KAJ8901322.1"/>
    </source>
</evidence>
<dbReference type="SMART" id="SM00184">
    <property type="entry name" value="RING"/>
    <property type="match status" value="1"/>
</dbReference>
<keyword evidence="1" id="KW-0479">Metal-binding</keyword>
<evidence type="ECO:0000256" key="3">
    <source>
        <dbReference type="ARBA" id="ARBA00022833"/>
    </source>
</evidence>
<comment type="caution">
    <text evidence="7">The sequence shown here is derived from an EMBL/GenBank/DDBJ whole genome shotgun (WGS) entry which is preliminary data.</text>
</comment>